<protein>
    <submittedName>
        <fullName evidence="1">Uncharacterized protein</fullName>
    </submittedName>
</protein>
<gene>
    <name evidence="1" type="ORF">SDC9_157095</name>
</gene>
<dbReference type="EMBL" id="VSSQ01055925">
    <property type="protein sequence ID" value="MPN09803.1"/>
    <property type="molecule type" value="Genomic_DNA"/>
</dbReference>
<evidence type="ECO:0000313" key="1">
    <source>
        <dbReference type="EMBL" id="MPN09803.1"/>
    </source>
</evidence>
<dbReference type="AlphaFoldDB" id="A0A645FBI2"/>
<accession>A0A645FBI2</accession>
<proteinExistence type="predicted"/>
<organism evidence="1">
    <name type="scientific">bioreactor metagenome</name>
    <dbReference type="NCBI Taxonomy" id="1076179"/>
    <lineage>
        <taxon>unclassified sequences</taxon>
        <taxon>metagenomes</taxon>
        <taxon>ecological metagenomes</taxon>
    </lineage>
</organism>
<sequence>MLGGVRMDAVAHPIGGRKIARVILKKSCPRVCGEYGDGPGQAGLPDVLLIAEAAGMIVHRGGQHIVFCAEGIGIGTLDGDAPGDGIEQPDDQGQQAKLPEHRDIHDSQVFEEYIAFQPPGPKHAQRQADRFGGCKRFHPPQVHPAALHIMGIRIM</sequence>
<comment type="caution">
    <text evidence="1">The sequence shown here is derived from an EMBL/GenBank/DDBJ whole genome shotgun (WGS) entry which is preliminary data.</text>
</comment>
<reference evidence="1" key="1">
    <citation type="submission" date="2019-08" db="EMBL/GenBank/DDBJ databases">
        <authorList>
            <person name="Kucharzyk K."/>
            <person name="Murdoch R.W."/>
            <person name="Higgins S."/>
            <person name="Loffler F."/>
        </authorList>
    </citation>
    <scope>NUCLEOTIDE SEQUENCE</scope>
</reference>
<name>A0A645FBI2_9ZZZZ</name>